<evidence type="ECO:0000313" key="4">
    <source>
        <dbReference type="Proteomes" id="UP000009223"/>
    </source>
</evidence>
<keyword evidence="1" id="KW-0812">Transmembrane</keyword>
<reference evidence="3 4" key="2">
    <citation type="journal article" date="2011" name="ISME J.">
        <title>RNA-seq reveals cooperative metabolic interactions between two termite-gut spirochete species in co-culture.</title>
        <authorList>
            <person name="Rosenthal A.Z."/>
            <person name="Matson E.G."/>
            <person name="Eldar A."/>
            <person name="Leadbetter J.R."/>
        </authorList>
    </citation>
    <scope>NUCLEOTIDE SEQUENCE [LARGE SCALE GENOMIC DNA]</scope>
    <source>
        <strain evidence="4">ATCC BAA-887 / DSM 12427 / ZAS-2</strain>
    </source>
</reference>
<gene>
    <name evidence="3" type="ordered locus">TREPR_0192</name>
</gene>
<protein>
    <submittedName>
        <fullName evidence="3">Putative ClpX, ATPase regulatory subunit</fullName>
    </submittedName>
</protein>
<dbReference type="SUPFAM" id="SSF142984">
    <property type="entry name" value="Nqo1 middle domain-like"/>
    <property type="match status" value="1"/>
</dbReference>
<dbReference type="PANTHER" id="PTHR33619">
    <property type="entry name" value="POLYSACCHARIDE EXPORT PROTEIN GFCE-RELATED"/>
    <property type="match status" value="1"/>
</dbReference>
<proteinExistence type="predicted"/>
<dbReference type="Pfam" id="PF10531">
    <property type="entry name" value="SLBB"/>
    <property type="match status" value="1"/>
</dbReference>
<evidence type="ECO:0000256" key="1">
    <source>
        <dbReference type="SAM" id="Phobius"/>
    </source>
</evidence>
<dbReference type="EMBL" id="CP001843">
    <property type="protein sequence ID" value="AEF84784.1"/>
    <property type="molecule type" value="Genomic_DNA"/>
</dbReference>
<dbReference type="PANTHER" id="PTHR33619:SF3">
    <property type="entry name" value="POLYSACCHARIDE EXPORT PROTEIN GFCE-RELATED"/>
    <property type="match status" value="1"/>
</dbReference>
<dbReference type="GO" id="GO:0015159">
    <property type="term" value="F:polysaccharide transmembrane transporter activity"/>
    <property type="evidence" value="ECO:0007669"/>
    <property type="project" value="InterPro"/>
</dbReference>
<sequence length="488" mass="54419">MKHRLIALCFLLIIILLRVFAQELNASEVKESDALSRFAQVALSSSDYRVTAGDIYTLQYAAGTVPVVYKIVVDSSYRINVSNLGIINVAGKSYQQLKTDVEGIVTNNYPLSGVQLVLTEPASFRVRVTGEVQNSQEIVTWALARLSGLLNIDNRTPYSSLRDVSVRSQNGQIRTYDLFKAQRFGDMTQDPYVRPGDVITVSHATRVVTVAGEVERPGIYQLLPGESLRELIGYYANGLSPIADPTRIELVRQVESAVDSGDKIYLTRDAIDSGYPLQHLDAIRIPSIIELIPVMFVEGAVRLTEEGDELSTATRLTVRFTVGENYASLVQRNQAWFSAISDTKNAYLIRGVARIPLNLNPMLYDSSYRSQYFVEHNDTLIIPFRQYFVTVSGAVHSPGRFPYIPDRSWDYYIGLAGGFLPERNSHKIVDIIDFAGNKLTKKDIITPETNITARANSGLYYFNQYAPVITTVLSVVSTFITITLLISQ</sequence>
<dbReference type="Gene3D" id="3.10.560.10">
    <property type="entry name" value="Outer membrane lipoprotein wza domain like"/>
    <property type="match status" value="2"/>
</dbReference>
<feature type="domain" description="Soluble ligand binding" evidence="2">
    <location>
        <begin position="207"/>
        <end position="260"/>
    </location>
</feature>
<dbReference type="InterPro" id="IPR019554">
    <property type="entry name" value="Soluble_ligand-bd"/>
</dbReference>
<feature type="transmembrane region" description="Helical" evidence="1">
    <location>
        <begin position="465"/>
        <end position="486"/>
    </location>
</feature>
<keyword evidence="4" id="KW-1185">Reference proteome</keyword>
<dbReference type="eggNOG" id="COG1596">
    <property type="taxonomic scope" value="Bacteria"/>
</dbReference>
<dbReference type="STRING" id="545694.TREPR_0192"/>
<dbReference type="RefSeq" id="WP_015706284.1">
    <property type="nucleotide sequence ID" value="NC_015578.1"/>
</dbReference>
<dbReference type="HOGENOM" id="CLU_038819_0_0_12"/>
<name>F5YMD1_TREPZ</name>
<evidence type="ECO:0000313" key="3">
    <source>
        <dbReference type="EMBL" id="AEF84784.1"/>
    </source>
</evidence>
<dbReference type="OrthoDB" id="354707at2"/>
<organism evidence="3 4">
    <name type="scientific">Treponema primitia (strain ATCC BAA-887 / DSM 12427 / ZAS-2)</name>
    <dbReference type="NCBI Taxonomy" id="545694"/>
    <lineage>
        <taxon>Bacteria</taxon>
        <taxon>Pseudomonadati</taxon>
        <taxon>Spirochaetota</taxon>
        <taxon>Spirochaetia</taxon>
        <taxon>Spirochaetales</taxon>
        <taxon>Treponemataceae</taxon>
        <taxon>Treponema</taxon>
    </lineage>
</organism>
<keyword evidence="1" id="KW-1133">Transmembrane helix</keyword>
<evidence type="ECO:0000259" key="2">
    <source>
        <dbReference type="Pfam" id="PF10531"/>
    </source>
</evidence>
<accession>F5YMD1</accession>
<keyword evidence="1" id="KW-0472">Membrane</keyword>
<dbReference type="KEGG" id="tpi:TREPR_0192"/>
<dbReference type="InterPro" id="IPR049712">
    <property type="entry name" value="Poly_export"/>
</dbReference>
<reference evidence="4" key="1">
    <citation type="submission" date="2009-12" db="EMBL/GenBank/DDBJ databases">
        <title>Complete sequence of Treponema primitia strain ZAS-2.</title>
        <authorList>
            <person name="Tetu S.G."/>
            <person name="Matson E."/>
            <person name="Ren Q."/>
            <person name="Seshadri R."/>
            <person name="Elbourne L."/>
            <person name="Hassan K.A."/>
            <person name="Durkin A."/>
            <person name="Radune D."/>
            <person name="Mohamoud Y."/>
            <person name="Shay R."/>
            <person name="Jin S."/>
            <person name="Zhang X."/>
            <person name="Lucey K."/>
            <person name="Ballor N.R."/>
            <person name="Ottesen E."/>
            <person name="Rosenthal R."/>
            <person name="Allen A."/>
            <person name="Leadbetter J.R."/>
            <person name="Paulsen I.T."/>
        </authorList>
    </citation>
    <scope>NUCLEOTIDE SEQUENCE [LARGE SCALE GENOMIC DNA]</scope>
    <source>
        <strain evidence="4">ATCC BAA-887 / DSM 12427 / ZAS-2</strain>
    </source>
</reference>
<dbReference type="AlphaFoldDB" id="F5YMD1"/>
<dbReference type="Proteomes" id="UP000009223">
    <property type="component" value="Chromosome"/>
</dbReference>